<gene>
    <name evidence="1" type="ORF">LCGC14_3131480</name>
</gene>
<organism evidence="1">
    <name type="scientific">marine sediment metagenome</name>
    <dbReference type="NCBI Taxonomy" id="412755"/>
    <lineage>
        <taxon>unclassified sequences</taxon>
        <taxon>metagenomes</taxon>
        <taxon>ecological metagenomes</taxon>
    </lineage>
</organism>
<proteinExistence type="predicted"/>
<feature type="non-terminal residue" evidence="1">
    <location>
        <position position="1"/>
    </location>
</feature>
<dbReference type="EMBL" id="LAZR01068355">
    <property type="protein sequence ID" value="KKK49793.1"/>
    <property type="molecule type" value="Genomic_DNA"/>
</dbReference>
<protein>
    <submittedName>
        <fullName evidence="1">Uncharacterized protein</fullName>
    </submittedName>
</protein>
<accession>A0A0F8VZJ4</accession>
<reference evidence="1" key="1">
    <citation type="journal article" date="2015" name="Nature">
        <title>Complex archaea that bridge the gap between prokaryotes and eukaryotes.</title>
        <authorList>
            <person name="Spang A."/>
            <person name="Saw J.H."/>
            <person name="Jorgensen S.L."/>
            <person name="Zaremba-Niedzwiedzka K."/>
            <person name="Martijn J."/>
            <person name="Lind A.E."/>
            <person name="van Eijk R."/>
            <person name="Schleper C."/>
            <person name="Guy L."/>
            <person name="Ettema T.J."/>
        </authorList>
    </citation>
    <scope>NUCLEOTIDE SEQUENCE</scope>
</reference>
<dbReference type="AlphaFoldDB" id="A0A0F8VZJ4"/>
<sequence length="223" mass="25266">VLLVWKEDAKKPLEYIVDTSKTIAIPGTNFKIKAAEYIPHYSIDTTSKEVTSASDKPLNPALKVSVSNDEKTVEQWLWSKFPTSPHVKYELPLRIEFQDFDLNDMDGSHIIAVAKGQPPYLFSSIDGKVQAQKIKSEDTYFLADKEYSFIVEKTYANAVTERKWKNIAQKLSNPAIIATIEYSGQESQAVLEFNKPFHFSSGNNAMIVVYRRKAEAPIAEKQK</sequence>
<name>A0A0F8VZJ4_9ZZZZ</name>
<comment type="caution">
    <text evidence="1">The sequence shown here is derived from an EMBL/GenBank/DDBJ whole genome shotgun (WGS) entry which is preliminary data.</text>
</comment>
<evidence type="ECO:0000313" key="1">
    <source>
        <dbReference type="EMBL" id="KKK49793.1"/>
    </source>
</evidence>